<evidence type="ECO:0000259" key="2">
    <source>
        <dbReference type="Pfam" id="PF13519"/>
    </source>
</evidence>
<evidence type="ECO:0000313" key="4">
    <source>
        <dbReference type="EMBL" id="PAV59550.1"/>
    </source>
</evidence>
<dbReference type="InterPro" id="IPR002035">
    <property type="entry name" value="VWF_A"/>
</dbReference>
<dbReference type="Pfam" id="PF25462">
    <property type="entry name" value="Beta-barrel_INTS6"/>
    <property type="match status" value="1"/>
</dbReference>
<dbReference type="EMBL" id="LIAE01010516">
    <property type="protein sequence ID" value="PAV59550.1"/>
    <property type="molecule type" value="Genomic_DNA"/>
</dbReference>
<dbReference type="GO" id="GO:0032039">
    <property type="term" value="C:integrator complex"/>
    <property type="evidence" value="ECO:0007669"/>
    <property type="project" value="TreeGrafter"/>
</dbReference>
<dbReference type="STRING" id="2018661.A0A2A2JCS1"/>
<dbReference type="Proteomes" id="UP000218231">
    <property type="component" value="Unassembled WGS sequence"/>
</dbReference>
<sequence>MTIIVFVVDNSTSMGQKFYQGISLLDIAKSFITDMLKLRNREVTARGCDRFMLMSSDEYPFNVKSGWKENNATFNEQLKLLRPKGCCPLPAAILNAFRFVNLTRTSTGIDNYGCGRFPHFIEPAVVIALTDSSAAASMKEDFQLIFDGKQSNGSELTREAFRWDQRLYSVVFRLPSVIAKNTPITKVERDASAIEKISFSTGGRSFCVRMHKHINQCIENILTSMLRFGVTIRFDSPALFGLPQLDESKLKLKRALENQFVTSLILRGIAGRPPLVHWPIPEAFWPEKVDNVIPPRTAQPILLFNIEPAQSQVIADFPFDKYELEPSPVSEYILEHFGPQTNLCLQVFIKNSFKQEGTGKPFGYMKAASSGQSVNLFVMPYNYPVLIQLLDEFKANNISMRNGLQYSHWKQRLDKYLDSVPPYYLGPLRKALARYKISGGLLDDQSSTSQFYSGALLGYLNRIKIQGRDEYERSVQRVSVIIQESTINASSVMVRVGKREKVQPAKNWRSHQAAQRPDYGKMFRNRFEREKEKERMREDEAKKRIIDPAETGPQSHPREKHQSMMMICNPSSSYSRAQPSITSSFKNPFSIPKETLSQHIMKLRANTSLLLRENHLPALSGGLPGTVMRLHTAEEIHNLPVARMGNFEEYIKGYEALGMGPMREVEPKPMRLHAFGNPFKTDKKSMAIDEVSEGPSPYSAANGPPSASPKDPRKDKKIVATTPAETAAPIKPMIRRKPGPLGRHALKTWRHRRRALSDVDSVASDFSTMSDPGPSFSPLTNGFTSPPHSVNGAGPFSAPTSPEINIDAETKPNGVKPRRSSSIEIDLIGDNDLCEDVLSVGSESQGQTNQSLSLRRQSTSTSIATHGKGLSRKQRREIKKRISELMRKPGKSTNLWKLLSAEMKIGTATDKKEMLSFALKEAKRYKRMELAKKFDDQFAAVI</sequence>
<accession>A0A2A2JCS1</accession>
<comment type="caution">
    <text evidence="4">The sequence shown here is derived from an EMBL/GenBank/DDBJ whole genome shotgun (WGS) entry which is preliminary data.</text>
</comment>
<reference evidence="4 5" key="1">
    <citation type="journal article" date="2017" name="Curr. Biol.">
        <title>Genome architecture and evolution of a unichromosomal asexual nematode.</title>
        <authorList>
            <person name="Fradin H."/>
            <person name="Zegar C."/>
            <person name="Gutwein M."/>
            <person name="Lucas J."/>
            <person name="Kovtun M."/>
            <person name="Corcoran D."/>
            <person name="Baugh L.R."/>
            <person name="Kiontke K."/>
            <person name="Gunsalus K."/>
            <person name="Fitch D.H."/>
            <person name="Piano F."/>
        </authorList>
    </citation>
    <scope>NUCLEOTIDE SEQUENCE [LARGE SCALE GENOMIC DNA]</scope>
    <source>
        <strain evidence="4">PF1309</strain>
    </source>
</reference>
<feature type="region of interest" description="Disordered" evidence="1">
    <location>
        <begin position="690"/>
        <end position="742"/>
    </location>
</feature>
<protein>
    <submittedName>
        <fullName evidence="4">Uncharacterized protein</fullName>
    </submittedName>
</protein>
<proteinExistence type="predicted"/>
<gene>
    <name evidence="4" type="ORF">WR25_23058</name>
</gene>
<feature type="compositionally biased region" description="Low complexity" evidence="1">
    <location>
        <begin position="850"/>
        <end position="862"/>
    </location>
</feature>
<name>A0A2A2JCS1_9BILA</name>
<dbReference type="InterPro" id="IPR051113">
    <property type="entry name" value="Integrator_subunit6"/>
</dbReference>
<evidence type="ECO:0000259" key="3">
    <source>
        <dbReference type="Pfam" id="PF25462"/>
    </source>
</evidence>
<dbReference type="FunFam" id="3.40.50.410:FF:000010">
    <property type="entry name" value="Integrator complex subunit 6 like"/>
    <property type="match status" value="1"/>
</dbReference>
<dbReference type="AlphaFoldDB" id="A0A2A2JCS1"/>
<dbReference type="InterPro" id="IPR057413">
    <property type="entry name" value="Beta-barrel_INTS6"/>
</dbReference>
<feature type="compositionally biased region" description="Basic residues" evidence="1">
    <location>
        <begin position="733"/>
        <end position="742"/>
    </location>
</feature>
<dbReference type="InterPro" id="IPR036465">
    <property type="entry name" value="vWFA_dom_sf"/>
</dbReference>
<feature type="region of interest" description="Disordered" evidence="1">
    <location>
        <begin position="841"/>
        <end position="875"/>
    </location>
</feature>
<dbReference type="OrthoDB" id="9449012at2759"/>
<organism evidence="4 5">
    <name type="scientific">Diploscapter pachys</name>
    <dbReference type="NCBI Taxonomy" id="2018661"/>
    <lineage>
        <taxon>Eukaryota</taxon>
        <taxon>Metazoa</taxon>
        <taxon>Ecdysozoa</taxon>
        <taxon>Nematoda</taxon>
        <taxon>Chromadorea</taxon>
        <taxon>Rhabditida</taxon>
        <taxon>Rhabditina</taxon>
        <taxon>Rhabditomorpha</taxon>
        <taxon>Rhabditoidea</taxon>
        <taxon>Rhabditidae</taxon>
        <taxon>Diploscapter</taxon>
    </lineage>
</organism>
<feature type="domain" description="VWFA" evidence="2">
    <location>
        <begin position="4"/>
        <end position="132"/>
    </location>
</feature>
<evidence type="ECO:0000256" key="1">
    <source>
        <dbReference type="SAM" id="MobiDB-lite"/>
    </source>
</evidence>
<feature type="domain" description="Integrator complex subunit 6-like beta-barrel" evidence="3">
    <location>
        <begin position="246"/>
        <end position="394"/>
    </location>
</feature>
<dbReference type="PANTHER" id="PTHR12957:SF2">
    <property type="entry name" value="INTEGRATOR COMPLEX SUBUNIT 6"/>
    <property type="match status" value="1"/>
</dbReference>
<keyword evidence="5" id="KW-1185">Reference proteome</keyword>
<dbReference type="SUPFAM" id="SSF53300">
    <property type="entry name" value="vWA-like"/>
    <property type="match status" value="1"/>
</dbReference>
<evidence type="ECO:0000313" key="5">
    <source>
        <dbReference type="Proteomes" id="UP000218231"/>
    </source>
</evidence>
<dbReference type="GO" id="GO:0034472">
    <property type="term" value="P:snRNA 3'-end processing"/>
    <property type="evidence" value="ECO:0007669"/>
    <property type="project" value="TreeGrafter"/>
</dbReference>
<dbReference type="PANTHER" id="PTHR12957">
    <property type="entry name" value="DEAD/H BOX POLYPEPTIDE 26/DICE1-RELATED"/>
    <property type="match status" value="1"/>
</dbReference>
<dbReference type="Pfam" id="PF13519">
    <property type="entry name" value="VWA_2"/>
    <property type="match status" value="1"/>
</dbReference>
<dbReference type="Gene3D" id="3.40.50.410">
    <property type="entry name" value="von Willebrand factor, type A domain"/>
    <property type="match status" value="1"/>
</dbReference>